<organism evidence="1 2">
    <name type="scientific">Dreissena polymorpha</name>
    <name type="common">Zebra mussel</name>
    <name type="synonym">Mytilus polymorpha</name>
    <dbReference type="NCBI Taxonomy" id="45954"/>
    <lineage>
        <taxon>Eukaryota</taxon>
        <taxon>Metazoa</taxon>
        <taxon>Spiralia</taxon>
        <taxon>Lophotrochozoa</taxon>
        <taxon>Mollusca</taxon>
        <taxon>Bivalvia</taxon>
        <taxon>Autobranchia</taxon>
        <taxon>Heteroconchia</taxon>
        <taxon>Euheterodonta</taxon>
        <taxon>Imparidentia</taxon>
        <taxon>Neoheterodontei</taxon>
        <taxon>Myida</taxon>
        <taxon>Dreissenoidea</taxon>
        <taxon>Dreissenidae</taxon>
        <taxon>Dreissena</taxon>
    </lineage>
</organism>
<gene>
    <name evidence="1" type="ORF">DPMN_054712</name>
</gene>
<accession>A0A9D4CR97</accession>
<reference evidence="1" key="2">
    <citation type="submission" date="2020-11" db="EMBL/GenBank/DDBJ databases">
        <authorList>
            <person name="McCartney M.A."/>
            <person name="Auch B."/>
            <person name="Kono T."/>
            <person name="Mallez S."/>
            <person name="Becker A."/>
            <person name="Gohl D.M."/>
            <person name="Silverstein K.A.T."/>
            <person name="Koren S."/>
            <person name="Bechman K.B."/>
            <person name="Herman A."/>
            <person name="Abrahante J.E."/>
            <person name="Garbe J."/>
        </authorList>
    </citation>
    <scope>NUCLEOTIDE SEQUENCE</scope>
    <source>
        <strain evidence="1">Duluth1</strain>
        <tissue evidence="1">Whole animal</tissue>
    </source>
</reference>
<dbReference type="AlphaFoldDB" id="A0A9D4CR97"/>
<evidence type="ECO:0000313" key="2">
    <source>
        <dbReference type="Proteomes" id="UP000828390"/>
    </source>
</evidence>
<proteinExistence type="predicted"/>
<dbReference type="EMBL" id="JAIWYP010000012">
    <property type="protein sequence ID" value="KAH3728751.1"/>
    <property type="molecule type" value="Genomic_DNA"/>
</dbReference>
<comment type="caution">
    <text evidence="1">The sequence shown here is derived from an EMBL/GenBank/DDBJ whole genome shotgun (WGS) entry which is preliminary data.</text>
</comment>
<sequence length="53" mass="6467">MLMFIRFLIHAIKLLDFTLDLQWNLQLLERLLFASTFEDISLVRRKLVTLFNR</sequence>
<reference evidence="1" key="1">
    <citation type="journal article" date="2019" name="bioRxiv">
        <title>The Genome of the Zebra Mussel, Dreissena polymorpha: A Resource for Invasive Species Research.</title>
        <authorList>
            <person name="McCartney M.A."/>
            <person name="Auch B."/>
            <person name="Kono T."/>
            <person name="Mallez S."/>
            <person name="Zhang Y."/>
            <person name="Obille A."/>
            <person name="Becker A."/>
            <person name="Abrahante J.E."/>
            <person name="Garbe J."/>
            <person name="Badalamenti J.P."/>
            <person name="Herman A."/>
            <person name="Mangelson H."/>
            <person name="Liachko I."/>
            <person name="Sullivan S."/>
            <person name="Sone E.D."/>
            <person name="Koren S."/>
            <person name="Silverstein K.A.T."/>
            <person name="Beckman K.B."/>
            <person name="Gohl D.M."/>
        </authorList>
    </citation>
    <scope>NUCLEOTIDE SEQUENCE</scope>
    <source>
        <strain evidence="1">Duluth1</strain>
        <tissue evidence="1">Whole animal</tissue>
    </source>
</reference>
<keyword evidence="2" id="KW-1185">Reference proteome</keyword>
<evidence type="ECO:0000313" key="1">
    <source>
        <dbReference type="EMBL" id="KAH3728751.1"/>
    </source>
</evidence>
<name>A0A9D4CR97_DREPO</name>
<dbReference type="Proteomes" id="UP000828390">
    <property type="component" value="Unassembled WGS sequence"/>
</dbReference>
<protein>
    <submittedName>
        <fullName evidence="1">Uncharacterized protein</fullName>
    </submittedName>
</protein>